<gene>
    <name evidence="1" type="ORF">GWI33_016602</name>
</gene>
<dbReference type="Proteomes" id="UP000625711">
    <property type="component" value="Unassembled WGS sequence"/>
</dbReference>
<proteinExistence type="predicted"/>
<evidence type="ECO:0000313" key="2">
    <source>
        <dbReference type="Proteomes" id="UP000625711"/>
    </source>
</evidence>
<reference evidence="1" key="1">
    <citation type="submission" date="2020-08" db="EMBL/GenBank/DDBJ databases">
        <title>Genome sequencing and assembly of the red palm weevil Rhynchophorus ferrugineus.</title>
        <authorList>
            <person name="Dias G.B."/>
            <person name="Bergman C.M."/>
            <person name="Manee M."/>
        </authorList>
    </citation>
    <scope>NUCLEOTIDE SEQUENCE</scope>
    <source>
        <strain evidence="1">AA-2017</strain>
        <tissue evidence="1">Whole larva</tissue>
    </source>
</reference>
<protein>
    <submittedName>
        <fullName evidence="1">Uncharacterized protein</fullName>
    </submittedName>
</protein>
<keyword evidence="2" id="KW-1185">Reference proteome</keyword>
<evidence type="ECO:0000313" key="1">
    <source>
        <dbReference type="EMBL" id="KAF7270453.1"/>
    </source>
</evidence>
<dbReference type="AlphaFoldDB" id="A0A834I0N8"/>
<dbReference type="EMBL" id="JAACXV010014094">
    <property type="protein sequence ID" value="KAF7270453.1"/>
    <property type="molecule type" value="Genomic_DNA"/>
</dbReference>
<comment type="caution">
    <text evidence="1">The sequence shown here is derived from an EMBL/GenBank/DDBJ whole genome shotgun (WGS) entry which is preliminary data.</text>
</comment>
<name>A0A834I0N8_RHYFE</name>
<accession>A0A834I0N8</accession>
<sequence>MPYLLAPQMHPLALRLAANAEMGGEQAVENGVSPEDVPQALFTRSGRPIAVRLPLFSDVPQQYETPRAIRLAAPVELDPRLPTRVAVVLVTDYAAGLGGAQLGDCNIFAETKHISKKKLSHQLKKKEKQNSVYKLDYGGGARALPPIQKKLISKVYKITKGKRRKKTNKDLPE</sequence>
<organism evidence="1 2">
    <name type="scientific">Rhynchophorus ferrugineus</name>
    <name type="common">Red palm weevil</name>
    <name type="synonym">Curculio ferrugineus</name>
    <dbReference type="NCBI Taxonomy" id="354439"/>
    <lineage>
        <taxon>Eukaryota</taxon>
        <taxon>Metazoa</taxon>
        <taxon>Ecdysozoa</taxon>
        <taxon>Arthropoda</taxon>
        <taxon>Hexapoda</taxon>
        <taxon>Insecta</taxon>
        <taxon>Pterygota</taxon>
        <taxon>Neoptera</taxon>
        <taxon>Endopterygota</taxon>
        <taxon>Coleoptera</taxon>
        <taxon>Polyphaga</taxon>
        <taxon>Cucujiformia</taxon>
        <taxon>Curculionidae</taxon>
        <taxon>Dryophthorinae</taxon>
        <taxon>Rhynchophorus</taxon>
    </lineage>
</organism>